<dbReference type="EMBL" id="ML977313">
    <property type="protein sequence ID" value="KAF2120929.1"/>
    <property type="molecule type" value="Genomic_DNA"/>
</dbReference>
<keyword evidence="1" id="KW-0863">Zinc-finger</keyword>
<sequence>MPRQNYPTVTEWLRDGGLTQLRHATSAACTICSETFDRDDTDVVQVKCGGKHEFHRKCIMNMFRGHLWGRHKCPNCKEKLFRRPVLTPESEAARIRDEEARVDPPGPPGVANVDLYRALLQEVDDQFEAQLHNFTPSMDQVVATAAQNWRQQFGMDANLCDGHRGNVSVETGLDSWLLWIVLCRVEERFVEACLHTSTAGEVTYNWLGAWRRSLYSTLNNSRLANAIHDPRRVLDEEDEGNARIQNDAAPMIDLTHESETESETESLVVIMDNFAGSARGIPESPPGGYNADARHFNGHTPPGSPRRPATQDEGDQDEPSSPSPSSDREEDDTDDESEEDNDSDADPDYEPPSKRPRRSYSPHPPLRRTRSVAARERLDRNRRPDRVPSHSSDGDDEMSEPPSGGVRELPLRPVTNYYHISHVHGDFDNYNSNA</sequence>
<keyword evidence="5" id="KW-1185">Reference proteome</keyword>
<dbReference type="InterPro" id="IPR001841">
    <property type="entry name" value="Znf_RING"/>
</dbReference>
<feature type="compositionally biased region" description="Acidic residues" evidence="2">
    <location>
        <begin position="328"/>
        <end position="349"/>
    </location>
</feature>
<reference evidence="4" key="1">
    <citation type="journal article" date="2020" name="Stud. Mycol.">
        <title>101 Dothideomycetes genomes: a test case for predicting lifestyles and emergence of pathogens.</title>
        <authorList>
            <person name="Haridas S."/>
            <person name="Albert R."/>
            <person name="Binder M."/>
            <person name="Bloem J."/>
            <person name="Labutti K."/>
            <person name="Salamov A."/>
            <person name="Andreopoulos B."/>
            <person name="Baker S."/>
            <person name="Barry K."/>
            <person name="Bills G."/>
            <person name="Bluhm B."/>
            <person name="Cannon C."/>
            <person name="Castanera R."/>
            <person name="Culley D."/>
            <person name="Daum C."/>
            <person name="Ezra D."/>
            <person name="Gonzalez J."/>
            <person name="Henrissat B."/>
            <person name="Kuo A."/>
            <person name="Liang C."/>
            <person name="Lipzen A."/>
            <person name="Lutzoni F."/>
            <person name="Magnuson J."/>
            <person name="Mondo S."/>
            <person name="Nolan M."/>
            <person name="Ohm R."/>
            <person name="Pangilinan J."/>
            <person name="Park H.-J."/>
            <person name="Ramirez L."/>
            <person name="Alfaro M."/>
            <person name="Sun H."/>
            <person name="Tritt A."/>
            <person name="Yoshinaga Y."/>
            <person name="Zwiers L.-H."/>
            <person name="Turgeon B."/>
            <person name="Goodwin S."/>
            <person name="Spatafora J."/>
            <person name="Crous P."/>
            <person name="Grigoriev I."/>
        </authorList>
    </citation>
    <scope>NUCLEOTIDE SEQUENCE</scope>
    <source>
        <strain evidence="4">CBS 627.86</strain>
    </source>
</reference>
<evidence type="ECO:0000313" key="4">
    <source>
        <dbReference type="EMBL" id="KAF2120929.1"/>
    </source>
</evidence>
<dbReference type="SUPFAM" id="SSF57850">
    <property type="entry name" value="RING/U-box"/>
    <property type="match status" value="1"/>
</dbReference>
<accession>A0A6A5ZND5</accession>
<evidence type="ECO:0000259" key="3">
    <source>
        <dbReference type="PROSITE" id="PS50089"/>
    </source>
</evidence>
<dbReference type="Pfam" id="PF13639">
    <property type="entry name" value="zf-RING_2"/>
    <property type="match status" value="1"/>
</dbReference>
<dbReference type="PROSITE" id="PS50089">
    <property type="entry name" value="ZF_RING_2"/>
    <property type="match status" value="1"/>
</dbReference>
<feature type="domain" description="RING-type" evidence="3">
    <location>
        <begin position="29"/>
        <end position="77"/>
    </location>
</feature>
<dbReference type="AlphaFoldDB" id="A0A6A5ZND5"/>
<feature type="region of interest" description="Disordered" evidence="2">
    <location>
        <begin position="278"/>
        <end position="411"/>
    </location>
</feature>
<keyword evidence="1" id="KW-0479">Metal-binding</keyword>
<dbReference type="Gene3D" id="3.30.40.10">
    <property type="entry name" value="Zinc/RING finger domain, C3HC4 (zinc finger)"/>
    <property type="match status" value="1"/>
</dbReference>
<protein>
    <recommendedName>
        <fullName evidence="3">RING-type domain-containing protein</fullName>
    </recommendedName>
</protein>
<proteinExistence type="predicted"/>
<dbReference type="Proteomes" id="UP000799770">
    <property type="component" value="Unassembled WGS sequence"/>
</dbReference>
<dbReference type="GO" id="GO:0008270">
    <property type="term" value="F:zinc ion binding"/>
    <property type="evidence" value="ECO:0007669"/>
    <property type="project" value="UniProtKB-KW"/>
</dbReference>
<dbReference type="InterPro" id="IPR013083">
    <property type="entry name" value="Znf_RING/FYVE/PHD"/>
</dbReference>
<evidence type="ECO:0000256" key="1">
    <source>
        <dbReference type="PROSITE-ProRule" id="PRU00175"/>
    </source>
</evidence>
<evidence type="ECO:0000256" key="2">
    <source>
        <dbReference type="SAM" id="MobiDB-lite"/>
    </source>
</evidence>
<feature type="region of interest" description="Disordered" evidence="2">
    <location>
        <begin position="236"/>
        <end position="264"/>
    </location>
</feature>
<organism evidence="4 5">
    <name type="scientific">Lophiotrema nucula</name>
    <dbReference type="NCBI Taxonomy" id="690887"/>
    <lineage>
        <taxon>Eukaryota</taxon>
        <taxon>Fungi</taxon>
        <taxon>Dikarya</taxon>
        <taxon>Ascomycota</taxon>
        <taxon>Pezizomycotina</taxon>
        <taxon>Dothideomycetes</taxon>
        <taxon>Pleosporomycetidae</taxon>
        <taxon>Pleosporales</taxon>
        <taxon>Lophiotremataceae</taxon>
        <taxon>Lophiotrema</taxon>
    </lineage>
</organism>
<gene>
    <name evidence="4" type="ORF">BDV96DRAFT_628370</name>
</gene>
<feature type="compositionally biased region" description="Basic and acidic residues" evidence="2">
    <location>
        <begin position="373"/>
        <end position="388"/>
    </location>
</feature>
<keyword evidence="1" id="KW-0862">Zinc</keyword>
<evidence type="ECO:0000313" key="5">
    <source>
        <dbReference type="Proteomes" id="UP000799770"/>
    </source>
</evidence>
<dbReference type="SMART" id="SM00184">
    <property type="entry name" value="RING"/>
    <property type="match status" value="1"/>
</dbReference>
<feature type="compositionally biased region" description="Basic residues" evidence="2">
    <location>
        <begin position="354"/>
        <end position="370"/>
    </location>
</feature>
<name>A0A6A5ZND5_9PLEO</name>